<keyword evidence="12" id="KW-0807">Transducer</keyword>
<feature type="transmembrane region" description="Helical" evidence="13">
    <location>
        <begin position="1730"/>
        <end position="1749"/>
    </location>
</feature>
<keyword evidence="16" id="KW-1185">Reference proteome</keyword>
<evidence type="ECO:0000259" key="14">
    <source>
        <dbReference type="PROSITE" id="PS50262"/>
    </source>
</evidence>
<feature type="transmembrane region" description="Helical" evidence="13">
    <location>
        <begin position="622"/>
        <end position="650"/>
    </location>
</feature>
<evidence type="ECO:0000256" key="2">
    <source>
        <dbReference type="ARBA" id="ARBA00022475"/>
    </source>
</evidence>
<evidence type="ECO:0000256" key="10">
    <source>
        <dbReference type="ARBA" id="ARBA00023170"/>
    </source>
</evidence>
<feature type="transmembrane region" description="Helical" evidence="13">
    <location>
        <begin position="839"/>
        <end position="864"/>
    </location>
</feature>
<feature type="transmembrane region" description="Helical" evidence="13">
    <location>
        <begin position="904"/>
        <end position="923"/>
    </location>
</feature>
<keyword evidence="11" id="KW-0325">Glycoprotein</keyword>
<comment type="subcellular location">
    <subcellularLocation>
        <location evidence="1">Cell membrane</location>
        <topology evidence="1">Multi-pass membrane protein</topology>
    </subcellularLocation>
</comment>
<evidence type="ECO:0000256" key="11">
    <source>
        <dbReference type="ARBA" id="ARBA00023180"/>
    </source>
</evidence>
<feature type="transmembrane region" description="Helical" evidence="13">
    <location>
        <begin position="802"/>
        <end position="827"/>
    </location>
</feature>
<feature type="transmembrane region" description="Helical" evidence="13">
    <location>
        <begin position="1601"/>
        <end position="1622"/>
    </location>
</feature>
<keyword evidence="10" id="KW-0675">Receptor</keyword>
<keyword evidence="2" id="KW-1003">Cell membrane</keyword>
<dbReference type="FunFam" id="1.20.1070.10:FF:000024">
    <property type="entry name" value="Olfactory receptor"/>
    <property type="match status" value="3"/>
</dbReference>
<feature type="domain" description="G-protein coupled receptors family 1 profile" evidence="14">
    <location>
        <begin position="208"/>
        <end position="413"/>
    </location>
</feature>
<feature type="domain" description="G-protein coupled receptors family 1 profile" evidence="14">
    <location>
        <begin position="1712"/>
        <end position="1961"/>
    </location>
</feature>
<evidence type="ECO:0000256" key="12">
    <source>
        <dbReference type="ARBA" id="ARBA00023224"/>
    </source>
</evidence>
<dbReference type="GO" id="GO:0004984">
    <property type="term" value="F:olfactory receptor activity"/>
    <property type="evidence" value="ECO:0007669"/>
    <property type="project" value="InterPro"/>
</dbReference>
<dbReference type="InterPro" id="IPR017452">
    <property type="entry name" value="GPCR_Rhodpsn_7TM"/>
</dbReference>
<evidence type="ECO:0000256" key="1">
    <source>
        <dbReference type="ARBA" id="ARBA00004651"/>
    </source>
</evidence>
<dbReference type="SMART" id="SM01381">
    <property type="entry name" value="7TM_GPCR_Srsx"/>
    <property type="match status" value="1"/>
</dbReference>
<dbReference type="OrthoDB" id="6144223at2759"/>
<feature type="transmembrane region" description="Helical" evidence="13">
    <location>
        <begin position="1874"/>
        <end position="1895"/>
    </location>
</feature>
<dbReference type="FunFam" id="1.20.1070.10:FF:000001">
    <property type="entry name" value="Olfactory receptor"/>
    <property type="match status" value="1"/>
</dbReference>
<feature type="domain" description="G-protein coupled receptors family 1 profile" evidence="14">
    <location>
        <begin position="1182"/>
        <end position="1399"/>
    </location>
</feature>
<evidence type="ECO:0000256" key="9">
    <source>
        <dbReference type="ARBA" id="ARBA00023157"/>
    </source>
</evidence>
<evidence type="ECO:0000256" key="13">
    <source>
        <dbReference type="SAM" id="Phobius"/>
    </source>
</evidence>
<feature type="transmembrane region" description="Helical" evidence="13">
    <location>
        <begin position="1696"/>
        <end position="1718"/>
    </location>
</feature>
<dbReference type="Gene3D" id="1.20.1070.10">
    <property type="entry name" value="Rhodopsin 7-helix transmembrane proteins"/>
    <property type="match status" value="9"/>
</dbReference>
<feature type="transmembrane region" description="Helical" evidence="13">
    <location>
        <begin position="1168"/>
        <end position="1191"/>
    </location>
</feature>
<feature type="transmembrane region" description="Helical" evidence="13">
    <location>
        <begin position="236"/>
        <end position="261"/>
    </location>
</feature>
<keyword evidence="4 13" id="KW-0812">Transmembrane</keyword>
<keyword evidence="5" id="KW-0552">Olfaction</keyword>
<evidence type="ECO:0000256" key="7">
    <source>
        <dbReference type="ARBA" id="ARBA00023040"/>
    </source>
</evidence>
<feature type="transmembrane region" description="Helical" evidence="13">
    <location>
        <begin position="671"/>
        <end position="692"/>
    </location>
</feature>
<evidence type="ECO:0000256" key="4">
    <source>
        <dbReference type="ARBA" id="ARBA00022692"/>
    </source>
</evidence>
<keyword evidence="8 13" id="KW-0472">Membrane</keyword>
<feature type="transmembrane region" description="Helical" evidence="13">
    <location>
        <begin position="195"/>
        <end position="216"/>
    </location>
</feature>
<evidence type="ECO:0000256" key="5">
    <source>
        <dbReference type="ARBA" id="ARBA00022725"/>
    </source>
</evidence>
<gene>
    <name evidence="15" type="ORF">F7725_006414</name>
</gene>
<reference evidence="15 16" key="1">
    <citation type="submission" date="2020-03" db="EMBL/GenBank/DDBJ databases">
        <title>Dissostichus mawsoni Genome sequencing and assembly.</title>
        <authorList>
            <person name="Park H."/>
        </authorList>
    </citation>
    <scope>NUCLEOTIDE SEQUENCE [LARGE SCALE GENOMIC DNA]</scope>
    <source>
        <strain evidence="15">DM0001</strain>
        <tissue evidence="15">Muscle</tissue>
    </source>
</reference>
<feature type="transmembrane region" description="Helical" evidence="13">
    <location>
        <begin position="1769"/>
        <end position="1791"/>
    </location>
</feature>
<keyword evidence="3" id="KW-0716">Sensory transduction</keyword>
<feature type="transmembrane region" description="Helical" evidence="13">
    <location>
        <begin position="553"/>
        <end position="581"/>
    </location>
</feature>
<dbReference type="PRINTS" id="PR00237">
    <property type="entry name" value="GPCRRHODOPSN"/>
</dbReference>
<feature type="transmembrane region" description="Helical" evidence="13">
    <location>
        <begin position="423"/>
        <end position="450"/>
    </location>
</feature>
<dbReference type="PRINTS" id="PR00245">
    <property type="entry name" value="OLFACTORYR"/>
</dbReference>
<dbReference type="CDD" id="cd13954">
    <property type="entry name" value="7tmA_OR"/>
    <property type="match status" value="1"/>
</dbReference>
<evidence type="ECO:0000256" key="8">
    <source>
        <dbReference type="ARBA" id="ARBA00023136"/>
    </source>
</evidence>
<evidence type="ECO:0000313" key="15">
    <source>
        <dbReference type="EMBL" id="KAF3840552.1"/>
    </source>
</evidence>
<feature type="transmembrane region" description="Helical" evidence="13">
    <location>
        <begin position="593"/>
        <end position="616"/>
    </location>
</feature>
<feature type="transmembrane region" description="Helical" evidence="13">
    <location>
        <begin position="726"/>
        <end position="748"/>
    </location>
</feature>
<feature type="transmembrane region" description="Helical" evidence="13">
    <location>
        <begin position="57"/>
        <end position="85"/>
    </location>
</feature>
<proteinExistence type="predicted"/>
<feature type="domain" description="G-protein coupled receptors family 1 profile" evidence="14">
    <location>
        <begin position="1401"/>
        <end position="1650"/>
    </location>
</feature>
<feature type="transmembrane region" description="Helical" evidence="13">
    <location>
        <begin position="1503"/>
        <end position="1526"/>
    </location>
</feature>
<dbReference type="Proteomes" id="UP000518266">
    <property type="component" value="Unassembled WGS sequence"/>
</dbReference>
<feature type="domain" description="G-protein coupled receptors family 1 profile" evidence="14">
    <location>
        <begin position="571"/>
        <end position="819"/>
    </location>
</feature>
<dbReference type="GO" id="GO:0004930">
    <property type="term" value="F:G protein-coupled receptor activity"/>
    <property type="evidence" value="ECO:0007669"/>
    <property type="project" value="UniProtKB-KW"/>
</dbReference>
<feature type="transmembrane region" description="Helical" evidence="13">
    <location>
        <begin position="870"/>
        <end position="892"/>
    </location>
</feature>
<feature type="transmembrane region" description="Helical" evidence="13">
    <location>
        <begin position="281"/>
        <end position="303"/>
    </location>
</feature>
<comment type="caution">
    <text evidence="15">The sequence shown here is derived from an EMBL/GenBank/DDBJ whole genome shotgun (WGS) entry which is preliminary data.</text>
</comment>
<keyword evidence="9" id="KW-1015">Disulfide bond</keyword>
<feature type="transmembrane region" description="Helical" evidence="13">
    <location>
        <begin position="1284"/>
        <end position="1307"/>
    </location>
</feature>
<feature type="transmembrane region" description="Helical" evidence="13">
    <location>
        <begin position="1811"/>
        <end position="1832"/>
    </location>
</feature>
<protein>
    <recommendedName>
        <fullName evidence="14">G-protein coupled receptors family 1 profile domain-containing protein</fullName>
    </recommendedName>
</protein>
<dbReference type="EMBL" id="JAAKFY010000020">
    <property type="protein sequence ID" value="KAF3840552.1"/>
    <property type="molecule type" value="Genomic_DNA"/>
</dbReference>
<feature type="transmembrane region" description="Helical" evidence="13">
    <location>
        <begin position="323"/>
        <end position="347"/>
    </location>
</feature>
<dbReference type="PROSITE" id="PS50262">
    <property type="entry name" value="G_PROTEIN_RECEP_F1_2"/>
    <property type="match status" value="7"/>
</dbReference>
<feature type="transmembrane region" description="Helical" evidence="13">
    <location>
        <begin position="491"/>
        <end position="519"/>
    </location>
</feature>
<dbReference type="Pfam" id="PF13853">
    <property type="entry name" value="7tm_4"/>
    <property type="match status" value="8"/>
</dbReference>
<keyword evidence="6 13" id="KW-1133">Transmembrane helix</keyword>
<dbReference type="GO" id="GO:0005549">
    <property type="term" value="F:odorant binding"/>
    <property type="evidence" value="ECO:0007669"/>
    <property type="project" value="TreeGrafter"/>
</dbReference>
<feature type="transmembrane region" description="Helical" evidence="13">
    <location>
        <begin position="1907"/>
        <end position="1931"/>
    </location>
</feature>
<organism evidence="15 16">
    <name type="scientific">Dissostichus mawsoni</name>
    <name type="common">Antarctic cod</name>
    <dbReference type="NCBI Taxonomy" id="36200"/>
    <lineage>
        <taxon>Eukaryota</taxon>
        <taxon>Metazoa</taxon>
        <taxon>Chordata</taxon>
        <taxon>Craniata</taxon>
        <taxon>Vertebrata</taxon>
        <taxon>Euteleostomi</taxon>
        <taxon>Actinopterygii</taxon>
        <taxon>Neopterygii</taxon>
        <taxon>Teleostei</taxon>
        <taxon>Neoteleostei</taxon>
        <taxon>Acanthomorphata</taxon>
        <taxon>Eupercaria</taxon>
        <taxon>Perciformes</taxon>
        <taxon>Notothenioidei</taxon>
        <taxon>Nototheniidae</taxon>
        <taxon>Dissostichus</taxon>
    </lineage>
</organism>
<dbReference type="SUPFAM" id="SSF81321">
    <property type="entry name" value="Family A G protein-coupled receptor-like"/>
    <property type="match status" value="9"/>
</dbReference>
<dbReference type="PANTHER" id="PTHR26451">
    <property type="entry name" value="G_PROTEIN_RECEP_F1_2 DOMAIN-CONTAINING PROTEIN"/>
    <property type="match status" value="1"/>
</dbReference>
<feature type="transmembrane region" description="Helical" evidence="13">
    <location>
        <begin position="1558"/>
        <end position="1580"/>
    </location>
</feature>
<feature type="transmembrane region" description="Helical" evidence="13">
    <location>
        <begin position="152"/>
        <end position="174"/>
    </location>
</feature>
<feature type="transmembrane region" description="Helical" evidence="13">
    <location>
        <begin position="1387"/>
        <end position="1410"/>
    </location>
</feature>
<feature type="transmembrane region" description="Helical" evidence="13">
    <location>
        <begin position="97"/>
        <end position="118"/>
    </location>
</feature>
<feature type="domain" description="G-protein coupled receptors family 1 profile" evidence="14">
    <location>
        <begin position="854"/>
        <end position="938"/>
    </location>
</feature>
<keyword evidence="7" id="KW-0297">G-protein coupled receptor</keyword>
<dbReference type="InterPro" id="IPR000276">
    <property type="entry name" value="GPCR_Rhodpsn"/>
</dbReference>
<dbReference type="InterPro" id="IPR052921">
    <property type="entry name" value="GPCR1_Superfamily_Member"/>
</dbReference>
<dbReference type="InterPro" id="IPR000725">
    <property type="entry name" value="Olfact_rcpt"/>
</dbReference>
<accession>A0A7J5XTX9</accession>
<feature type="transmembrane region" description="Helical" evidence="13">
    <location>
        <begin position="1943"/>
        <end position="1963"/>
    </location>
</feature>
<sequence length="1994" mass="222470">MLGALGRTLPPNGLVSSLLPQQPVMSVNVSETIFNEVRCELLPNKHLSTVSDGQKKIAYISAIAQAFCVHTYGFAMQTILGVMAYDRYHAIMTSARMHSCCALAWATAVICIVVLFAFHVNAPLCSNSIKHVYCSNRAILNLACSPTPLNNIYGLSLAWSVNTSIFLVIALSYLRILHATVKQGRDARSKAFQTCAPHLVVSALFWMENVTMVTPLKQPIVFELEGFYVPPGYGAFLFFLALCNYMVMLFANGVVLCIIVIDKNLHRPMFVMKKIAYISAIAQAFCVHTYGFAMQTILGVMAYDRYIAVCEPLRYHAIMTSARLHSCCALAWATAVLCIVVLFAFHVNAPLCGNSIKHVFCSNRAILNLACSPTPLNNIYGLSMTWCMKTSVFLIIAFSYFRILHATPIVFELEGFYVPPGYGAFLFFLALCNYMVMLFANGVVLCIIVIDKNLHRPMFVMVCNLVVCDLLGGTTVLPRFMVHFLTGQKKIAYISAIAQAFCVHTYGFAMQTILGVMAYDRSALFWMENVTMVTPLKQPIVFELEGFYVPPGYGAFLFFLALCNYMVMLFANGVVLCIIVIEKNLHRPMFVMVCNLVVCDLLGGTTVLPRFMVHFLTGQKKIAYISAIAQAFCVHTYGFAMQTILGVMAYDRYIAVCEPLRYHAIMTSARLHSCCAMAWATAVLCIVVLFAFHVNAPLCGNTIKHVFCSNRAILNLACSPTPLNNIYGLSMTWCVNTSVFLIIAFSYFRILHATVKQGRDARSKAFQTCAPHLVVYVLYQIASVVLIIIQRFPSLSQNIKRFFSILFIVVPPVINPIIYGLPIVFELEGFYVPPGYGNFLFFLALCNYMVMLFANGVVLCIIVIDKNLHRPMFVMVCNLVVCDLLGGTTVLPRFMVHFLTGQKTIAYISAIAQAFCVHTYGFAMQTILGVMAYDRFLSCQANVFWFCSFCDCGFEGLCSSFNLKNVGSIPAHAVSRHHDIGPDALQLRPGLGGSCAISCCAFCLSCEYPLCSNSIKHVYCSNRAILNLACSPTPLNNIYGLSLAWMMENFTYNSFMMMDNYTYNSLKLQLEGFNVSEETMENYTYNSLTLQLEGFNVSKESIYVAICNPLRYAAIMTNKMVIKLTVSAWGVAFVLVGILLALMENYTYNSLTLQMEGLRVTNTNKYPIFLFLLLAYMFILIANVGILILIWKERSLHQPMYLLFCNLSVNDVMGNSLLVPRVLSDIMVPPSERFIHYYECLVQAFTTHMFGTNAHTVLMAMAFDRYVAICNPLRYATIMNGTMVIKLTVSAWGVAFVLVAILLGMTIRLNRCRTLITNPYCDNASIFKLSCENVYANNVYGLTFTRRPEQEGLKTVAQRALMENYTFNSLTLQMEGLRVTKTNKYPIFLFLLLAYMFILIANVGILILIWKERSLHQPMYLLFCNLSVNDVMGNSLLVPRVLSDIMVPPSERFIHYYECLVQAFTTHMFGTNAHTVLMAMAFDRYVAICNPLRYATIMNGTMVIKLTVSAWGVAFVLVAILLGMTIRLNRCRTLITNPYCDNASIFKLSCENVYANNVYGLTFTVVLLTASIGCVVLTYFKITAACWTSKSKSLNSKALKTCSTHLCLYLMMLVSGFLPIILHRFPQYAEYRIAAIMFNVVPGSLNPSSTGCSPKKYTKSFLPLSTNHRSGSVNVTWEPDVTFFIQGLASLGEKRIILFVILLLGYIIILGGNSMIIFEALTDSKLSSPMYFFLSNLSFVDIVYTTTTIPNMLSGLLTHVKTISVPGCFLQMYFFIQLAVTGRAILTVMAYDRYVAICNPLRYTAIMTRPVRLILIAGAWGFGAFCTLPSAAMGWQRSYCGPYVVRHSWCDPSSVRRLVCGDTSVDNIVSLSSAMVSLLTTGVLILTSYVLIGVSMSRMGMAQRLKAVGTCAAHLIVVSISYGSASFVYISYRVGNFSPEVRIIVSVLYSALTPFLNPMIYSLRNKELRESIRRTLSSFRPAAVSPRKDVSTVS</sequence>
<feature type="transmembrane region" description="Helical" evidence="13">
    <location>
        <begin position="1126"/>
        <end position="1148"/>
    </location>
</feature>
<evidence type="ECO:0000256" key="6">
    <source>
        <dbReference type="ARBA" id="ARBA00022989"/>
    </source>
</evidence>
<dbReference type="GO" id="GO:0005886">
    <property type="term" value="C:plasma membrane"/>
    <property type="evidence" value="ECO:0007669"/>
    <property type="project" value="UniProtKB-SubCell"/>
</dbReference>
<evidence type="ECO:0000256" key="3">
    <source>
        <dbReference type="ARBA" id="ARBA00022606"/>
    </source>
</evidence>
<feature type="transmembrane region" description="Helical" evidence="13">
    <location>
        <begin position="392"/>
        <end position="411"/>
    </location>
</feature>
<dbReference type="PANTHER" id="PTHR26451:SF869">
    <property type="entry name" value="OLFACTORY RECEPTOR 530-RELATED"/>
    <property type="match status" value="1"/>
</dbReference>
<name>A0A7J5XTX9_DISMA</name>
<feature type="domain" description="G-protein coupled receptors family 1 profile" evidence="14">
    <location>
        <begin position="440"/>
        <end position="537"/>
    </location>
</feature>
<evidence type="ECO:0000313" key="16">
    <source>
        <dbReference type="Proteomes" id="UP000518266"/>
    </source>
</evidence>